<proteinExistence type="predicted"/>
<protein>
    <submittedName>
        <fullName evidence="1">Molybdopterin converting factor subunit 1</fullName>
    </submittedName>
</protein>
<accession>A0A2R4XJZ3</accession>
<gene>
    <name evidence="1" type="ORF">DBV39_10635</name>
</gene>
<evidence type="ECO:0000313" key="2">
    <source>
        <dbReference type="Proteomes" id="UP000244571"/>
    </source>
</evidence>
<dbReference type="SUPFAM" id="SSF54285">
    <property type="entry name" value="MoaD/ThiS"/>
    <property type="match status" value="1"/>
</dbReference>
<dbReference type="OrthoDB" id="9801945at2"/>
<dbReference type="Pfam" id="PF02597">
    <property type="entry name" value="ThiS"/>
    <property type="match status" value="1"/>
</dbReference>
<dbReference type="InterPro" id="IPR003749">
    <property type="entry name" value="ThiS/MoaD-like"/>
</dbReference>
<dbReference type="Proteomes" id="UP000244571">
    <property type="component" value="Chromosome"/>
</dbReference>
<dbReference type="CDD" id="cd00754">
    <property type="entry name" value="Ubl_MoaD"/>
    <property type="match status" value="1"/>
</dbReference>
<dbReference type="Gene3D" id="3.10.20.30">
    <property type="match status" value="1"/>
</dbReference>
<reference evidence="1 2" key="1">
    <citation type="submission" date="2018-04" db="EMBL/GenBank/DDBJ databases">
        <title>Bordetella sp. HZ20 isolated from seawater.</title>
        <authorList>
            <person name="Sun C."/>
        </authorList>
    </citation>
    <scope>NUCLEOTIDE SEQUENCE [LARGE SCALE GENOMIC DNA]</scope>
    <source>
        <strain evidence="1 2">HZ20</strain>
    </source>
</reference>
<dbReference type="RefSeq" id="WP_108621509.1">
    <property type="nucleotide sequence ID" value="NZ_CP028901.1"/>
</dbReference>
<dbReference type="InterPro" id="IPR012675">
    <property type="entry name" value="Beta-grasp_dom_sf"/>
</dbReference>
<dbReference type="AlphaFoldDB" id="A0A2R4XJZ3"/>
<organism evidence="1 2">
    <name type="scientific">Orrella marina</name>
    <dbReference type="NCBI Taxonomy" id="2163011"/>
    <lineage>
        <taxon>Bacteria</taxon>
        <taxon>Pseudomonadati</taxon>
        <taxon>Pseudomonadota</taxon>
        <taxon>Betaproteobacteria</taxon>
        <taxon>Burkholderiales</taxon>
        <taxon>Alcaligenaceae</taxon>
        <taxon>Orrella</taxon>
    </lineage>
</organism>
<sequence length="85" mass="9285">MSVTILYFGELREQISLANETMDIATDHLTVDGLLSKLIEKGDPWSSALASDEPLRIAINQEMARRDAEIPANAEVALFRPVTGG</sequence>
<dbReference type="EMBL" id="CP028901">
    <property type="protein sequence ID" value="AWB34093.1"/>
    <property type="molecule type" value="Genomic_DNA"/>
</dbReference>
<dbReference type="InterPro" id="IPR016155">
    <property type="entry name" value="Mopterin_synth/thiamin_S_b"/>
</dbReference>
<keyword evidence="2" id="KW-1185">Reference proteome</keyword>
<dbReference type="KEGG" id="boz:DBV39_10635"/>
<name>A0A2R4XJZ3_9BURK</name>
<evidence type="ECO:0000313" key="1">
    <source>
        <dbReference type="EMBL" id="AWB34093.1"/>
    </source>
</evidence>